<evidence type="ECO:0000313" key="2">
    <source>
        <dbReference type="Proteomes" id="UP001557470"/>
    </source>
</evidence>
<dbReference type="Proteomes" id="UP001557470">
    <property type="component" value="Unassembled WGS sequence"/>
</dbReference>
<accession>A0ABD0WXU5</accession>
<reference evidence="1 2" key="1">
    <citation type="submission" date="2024-06" db="EMBL/GenBank/DDBJ databases">
        <authorList>
            <person name="Pan Q."/>
            <person name="Wen M."/>
            <person name="Jouanno E."/>
            <person name="Zahm M."/>
            <person name="Klopp C."/>
            <person name="Cabau C."/>
            <person name="Louis A."/>
            <person name="Berthelot C."/>
            <person name="Parey E."/>
            <person name="Roest Crollius H."/>
            <person name="Montfort J."/>
            <person name="Robinson-Rechavi M."/>
            <person name="Bouchez O."/>
            <person name="Lampietro C."/>
            <person name="Lopez Roques C."/>
            <person name="Donnadieu C."/>
            <person name="Postlethwait J."/>
            <person name="Bobe J."/>
            <person name="Verreycken H."/>
            <person name="Guiguen Y."/>
        </authorList>
    </citation>
    <scope>NUCLEOTIDE SEQUENCE [LARGE SCALE GENOMIC DNA]</scope>
    <source>
        <strain evidence="1">Up_M1</strain>
        <tissue evidence="1">Testis</tissue>
    </source>
</reference>
<name>A0ABD0WXU5_UMBPY</name>
<keyword evidence="2" id="KW-1185">Reference proteome</keyword>
<gene>
    <name evidence="1" type="ORF">UPYG_G00131410</name>
</gene>
<protein>
    <submittedName>
        <fullName evidence="1">Uncharacterized protein</fullName>
    </submittedName>
</protein>
<proteinExistence type="predicted"/>
<sequence length="114" mass="13085">MSKLKSFRALLKERLTTAAMESFEAVEKTVEEDQEEDDRLRRLLQLTPEIQLSRIAPELEGRVLALFQIEEDEELLDIFVAQATSKIKDNDVTCPWLSTSLHGEPVMEKRLSVP</sequence>
<evidence type="ECO:0000313" key="1">
    <source>
        <dbReference type="EMBL" id="KAL0983691.1"/>
    </source>
</evidence>
<dbReference type="AlphaFoldDB" id="A0ABD0WXU5"/>
<dbReference type="EMBL" id="JAGEUA010000004">
    <property type="protein sequence ID" value="KAL0983691.1"/>
    <property type="molecule type" value="Genomic_DNA"/>
</dbReference>
<organism evidence="1 2">
    <name type="scientific">Umbra pygmaea</name>
    <name type="common">Eastern mudminnow</name>
    <dbReference type="NCBI Taxonomy" id="75934"/>
    <lineage>
        <taxon>Eukaryota</taxon>
        <taxon>Metazoa</taxon>
        <taxon>Chordata</taxon>
        <taxon>Craniata</taxon>
        <taxon>Vertebrata</taxon>
        <taxon>Euteleostomi</taxon>
        <taxon>Actinopterygii</taxon>
        <taxon>Neopterygii</taxon>
        <taxon>Teleostei</taxon>
        <taxon>Protacanthopterygii</taxon>
        <taxon>Esociformes</taxon>
        <taxon>Umbridae</taxon>
        <taxon>Umbra</taxon>
    </lineage>
</organism>
<comment type="caution">
    <text evidence="1">The sequence shown here is derived from an EMBL/GenBank/DDBJ whole genome shotgun (WGS) entry which is preliminary data.</text>
</comment>